<dbReference type="InterPro" id="IPR015797">
    <property type="entry name" value="NUDIX_hydrolase-like_dom_sf"/>
</dbReference>
<comment type="similarity">
    <text evidence="2 5">Belongs to the Nudix hydrolase family.</text>
</comment>
<name>A0A179BJU9_RHILE</name>
<keyword evidence="4" id="KW-0460">Magnesium</keyword>
<keyword evidence="3 5" id="KW-0378">Hydrolase</keyword>
<evidence type="ECO:0000256" key="1">
    <source>
        <dbReference type="ARBA" id="ARBA00001946"/>
    </source>
</evidence>
<dbReference type="InterPro" id="IPR047127">
    <property type="entry name" value="MutT-like"/>
</dbReference>
<dbReference type="PANTHER" id="PTHR47707">
    <property type="entry name" value="8-OXO-DGTP DIPHOSPHATASE"/>
    <property type="match status" value="1"/>
</dbReference>
<evidence type="ECO:0000256" key="4">
    <source>
        <dbReference type="ARBA" id="ARBA00022842"/>
    </source>
</evidence>
<dbReference type="PRINTS" id="PR00502">
    <property type="entry name" value="NUDIXFAMILY"/>
</dbReference>
<dbReference type="EMBL" id="LWBS01000348">
    <property type="protein sequence ID" value="OAP91962.1"/>
    <property type="molecule type" value="Genomic_DNA"/>
</dbReference>
<dbReference type="InterPro" id="IPR000086">
    <property type="entry name" value="NUDIX_hydrolase_dom"/>
</dbReference>
<feature type="domain" description="Nudix hydrolase" evidence="6">
    <location>
        <begin position="1"/>
        <end position="128"/>
    </location>
</feature>
<comment type="caution">
    <text evidence="7">The sequence shown here is derived from an EMBL/GenBank/DDBJ whole genome shotgun (WGS) entry which is preliminary data.</text>
</comment>
<protein>
    <submittedName>
        <fullName evidence="7">DNA mismatch repair protein MutT</fullName>
    </submittedName>
</protein>
<evidence type="ECO:0000256" key="3">
    <source>
        <dbReference type="ARBA" id="ARBA00022801"/>
    </source>
</evidence>
<evidence type="ECO:0000259" key="6">
    <source>
        <dbReference type="PROSITE" id="PS51462"/>
    </source>
</evidence>
<dbReference type="GO" id="GO:0035539">
    <property type="term" value="F:8-oxo-7,8-dihydrodeoxyguanosine triphosphate pyrophosphatase activity"/>
    <property type="evidence" value="ECO:0007669"/>
    <property type="project" value="TreeGrafter"/>
</dbReference>
<proteinExistence type="inferred from homology"/>
<dbReference type="GO" id="GO:0006281">
    <property type="term" value="P:DNA repair"/>
    <property type="evidence" value="ECO:0007669"/>
    <property type="project" value="InterPro"/>
</dbReference>
<dbReference type="SUPFAM" id="SSF55811">
    <property type="entry name" value="Nudix"/>
    <property type="match status" value="1"/>
</dbReference>
<dbReference type="AlphaFoldDB" id="A0A179BJU9"/>
<organism evidence="7">
    <name type="scientific">Rhizobium leguminosarum</name>
    <dbReference type="NCBI Taxonomy" id="384"/>
    <lineage>
        <taxon>Bacteria</taxon>
        <taxon>Pseudomonadati</taxon>
        <taxon>Pseudomonadota</taxon>
        <taxon>Alphaproteobacteria</taxon>
        <taxon>Hyphomicrobiales</taxon>
        <taxon>Rhizobiaceae</taxon>
        <taxon>Rhizobium/Agrobacterium group</taxon>
        <taxon>Rhizobium</taxon>
    </lineage>
</organism>
<dbReference type="InterPro" id="IPR020476">
    <property type="entry name" value="Nudix_hydrolase"/>
</dbReference>
<dbReference type="GO" id="GO:0044716">
    <property type="term" value="F:8-oxo-GDP phosphatase activity"/>
    <property type="evidence" value="ECO:0007669"/>
    <property type="project" value="TreeGrafter"/>
</dbReference>
<dbReference type="PROSITE" id="PS51462">
    <property type="entry name" value="NUDIX"/>
    <property type="match status" value="1"/>
</dbReference>
<dbReference type="InterPro" id="IPR020084">
    <property type="entry name" value="NUDIX_hydrolase_CS"/>
</dbReference>
<dbReference type="GO" id="GO:0008413">
    <property type="term" value="F:8-oxo-7,8-dihydroguanosine triphosphate pyrophosphatase activity"/>
    <property type="evidence" value="ECO:0007669"/>
    <property type="project" value="TreeGrafter"/>
</dbReference>
<gene>
    <name evidence="7" type="ORF">A4U53_26815</name>
</gene>
<evidence type="ECO:0000256" key="2">
    <source>
        <dbReference type="ARBA" id="ARBA00005582"/>
    </source>
</evidence>
<evidence type="ECO:0000256" key="5">
    <source>
        <dbReference type="RuleBase" id="RU003476"/>
    </source>
</evidence>
<dbReference type="PANTHER" id="PTHR47707:SF2">
    <property type="entry name" value="CTP PYROPHOSPHOHYDROLASE"/>
    <property type="match status" value="1"/>
</dbReference>
<dbReference type="Gene3D" id="3.90.79.10">
    <property type="entry name" value="Nucleoside Triphosphate Pyrophosphohydrolase"/>
    <property type="match status" value="1"/>
</dbReference>
<reference evidence="7" key="1">
    <citation type="submission" date="2016-04" db="EMBL/GenBank/DDBJ databases">
        <title>Fast-growing isolate from the root nodules of Vavilovia formosa.</title>
        <authorList>
            <person name="Kimeklis A."/>
            <person name="Safronova V."/>
            <person name="Belimov A."/>
            <person name="Andronov E."/>
        </authorList>
    </citation>
    <scope>NUCLEOTIDE SEQUENCE [LARGE SCALE GENOMIC DNA]</scope>
    <source>
        <strain evidence="7">Vaf-46</strain>
    </source>
</reference>
<dbReference type="PROSITE" id="PS00893">
    <property type="entry name" value="NUDIX_BOX"/>
    <property type="match status" value="1"/>
</dbReference>
<comment type="cofactor">
    <cofactor evidence="1">
        <name>Mg(2+)</name>
        <dbReference type="ChEBI" id="CHEBI:18420"/>
    </cofactor>
</comment>
<dbReference type="eggNOG" id="COG0494">
    <property type="taxonomic scope" value="Bacteria"/>
</dbReference>
<evidence type="ECO:0000313" key="7">
    <source>
        <dbReference type="EMBL" id="OAP91962.1"/>
    </source>
</evidence>
<accession>A0A179BJU9</accession>
<sequence length="138" mass="15507">MPDIAMGVLSQNGTVLLARRSSERKVLPDRWSLPGGHVEEGEDAETAMCRELIEEIGVTPELWQFVGRFVAEDPSEASTTFHVYHVDKWHGQPRLIGDEHTELRWFTATEIEKEAELAPPQLTEILANLAMRETGTPT</sequence>
<dbReference type="GO" id="GO:0044715">
    <property type="term" value="F:8-oxo-dGDP phosphatase activity"/>
    <property type="evidence" value="ECO:0007669"/>
    <property type="project" value="TreeGrafter"/>
</dbReference>
<dbReference type="Pfam" id="PF00293">
    <property type="entry name" value="NUDIX"/>
    <property type="match status" value="1"/>
</dbReference>